<evidence type="ECO:0000256" key="2">
    <source>
        <dbReference type="ARBA" id="ARBA00022645"/>
    </source>
</evidence>
<feature type="region of interest" description="Disordered" evidence="7">
    <location>
        <begin position="53"/>
        <end position="79"/>
    </location>
</feature>
<dbReference type="InterPro" id="IPR029062">
    <property type="entry name" value="Class_I_gatase-like"/>
</dbReference>
<accession>A0A7X4KKD9</accession>
<dbReference type="InterPro" id="IPR027478">
    <property type="entry name" value="LdcA_N"/>
</dbReference>
<dbReference type="InterPro" id="IPR027461">
    <property type="entry name" value="Carboxypeptidase_A_C_sf"/>
</dbReference>
<evidence type="ECO:0000313" key="11">
    <source>
        <dbReference type="EMBL" id="MYN05982.1"/>
    </source>
</evidence>
<dbReference type="Pfam" id="PF02016">
    <property type="entry name" value="Peptidase_S66"/>
    <property type="match status" value="1"/>
</dbReference>
<dbReference type="PANTHER" id="PTHR30237:SF2">
    <property type="entry name" value="MUREIN TETRAPEPTIDE CARBOXYPEPTIDASE"/>
    <property type="match status" value="1"/>
</dbReference>
<keyword evidence="3" id="KW-0645">Protease</keyword>
<dbReference type="InterPro" id="IPR003507">
    <property type="entry name" value="S66_fam"/>
</dbReference>
<dbReference type="InterPro" id="IPR006311">
    <property type="entry name" value="TAT_signal"/>
</dbReference>
<evidence type="ECO:0000256" key="5">
    <source>
        <dbReference type="ARBA" id="ARBA00022825"/>
    </source>
</evidence>
<evidence type="ECO:0000259" key="9">
    <source>
        <dbReference type="Pfam" id="PF02016"/>
    </source>
</evidence>
<feature type="domain" description="LD-carboxypeptidase C-terminal" evidence="10">
    <location>
        <begin position="255"/>
        <end position="371"/>
    </location>
</feature>
<dbReference type="Pfam" id="PF17676">
    <property type="entry name" value="Peptidase_S66C"/>
    <property type="match status" value="1"/>
</dbReference>
<evidence type="ECO:0000256" key="6">
    <source>
        <dbReference type="PIRSR" id="PIRSR028757-1"/>
    </source>
</evidence>
<dbReference type="SUPFAM" id="SSF141986">
    <property type="entry name" value="LD-carboxypeptidase A C-terminal domain-like"/>
    <property type="match status" value="1"/>
</dbReference>
<organism evidence="11 12">
    <name type="scientific">Pseudoduganella aquatica</name>
    <dbReference type="NCBI Taxonomy" id="2660641"/>
    <lineage>
        <taxon>Bacteria</taxon>
        <taxon>Pseudomonadati</taxon>
        <taxon>Pseudomonadota</taxon>
        <taxon>Betaproteobacteria</taxon>
        <taxon>Burkholderiales</taxon>
        <taxon>Oxalobacteraceae</taxon>
        <taxon>Telluria group</taxon>
        <taxon>Pseudoduganella</taxon>
    </lineage>
</organism>
<proteinExistence type="inferred from homology"/>
<dbReference type="SUPFAM" id="SSF52317">
    <property type="entry name" value="Class I glutamine amidotransferase-like"/>
    <property type="match status" value="1"/>
</dbReference>
<reference evidence="11 12" key="1">
    <citation type="submission" date="2019-12" db="EMBL/GenBank/DDBJ databases">
        <title>Novel species isolated from a subtropical stream in China.</title>
        <authorList>
            <person name="Lu H."/>
        </authorList>
    </citation>
    <scope>NUCLEOTIDE SEQUENCE [LARGE SCALE GENOMIC DNA]</scope>
    <source>
        <strain evidence="11 12">FT127W</strain>
    </source>
</reference>
<evidence type="ECO:0000313" key="12">
    <source>
        <dbReference type="Proteomes" id="UP000450676"/>
    </source>
</evidence>
<keyword evidence="8" id="KW-0472">Membrane</keyword>
<feature type="transmembrane region" description="Helical" evidence="8">
    <location>
        <begin position="32"/>
        <end position="51"/>
    </location>
</feature>
<comment type="caution">
    <text evidence="11">The sequence shown here is derived from an EMBL/GenBank/DDBJ whole genome shotgun (WGS) entry which is preliminary data.</text>
</comment>
<feature type="compositionally biased region" description="Polar residues" evidence="7">
    <location>
        <begin position="61"/>
        <end position="71"/>
    </location>
</feature>
<evidence type="ECO:0000256" key="1">
    <source>
        <dbReference type="ARBA" id="ARBA00010233"/>
    </source>
</evidence>
<dbReference type="InterPro" id="IPR040921">
    <property type="entry name" value="Peptidase_S66C"/>
</dbReference>
<feature type="active site" description="Charge relay system" evidence="6">
    <location>
        <position position="356"/>
    </location>
</feature>
<comment type="similarity">
    <text evidence="1">Belongs to the peptidase S66 family.</text>
</comment>
<keyword evidence="4" id="KW-0378">Hydrolase</keyword>
<dbReference type="Gene3D" id="3.50.30.60">
    <property type="entry name" value="LD-carboxypeptidase A C-terminal domain-like"/>
    <property type="match status" value="1"/>
</dbReference>
<evidence type="ECO:0000256" key="3">
    <source>
        <dbReference type="ARBA" id="ARBA00022670"/>
    </source>
</evidence>
<dbReference type="PANTHER" id="PTHR30237">
    <property type="entry name" value="MURAMOYLTETRAPEPTIDE CARBOXYPEPTIDASE"/>
    <property type="match status" value="1"/>
</dbReference>
<dbReference type="EMBL" id="WWCU01000001">
    <property type="protein sequence ID" value="MYN05982.1"/>
    <property type="molecule type" value="Genomic_DNA"/>
</dbReference>
<dbReference type="GO" id="GO:0006508">
    <property type="term" value="P:proteolysis"/>
    <property type="evidence" value="ECO:0007669"/>
    <property type="project" value="UniProtKB-KW"/>
</dbReference>
<evidence type="ECO:0000259" key="10">
    <source>
        <dbReference type="Pfam" id="PF17676"/>
    </source>
</evidence>
<dbReference type="PIRSF" id="PIRSF028757">
    <property type="entry name" value="LD-carboxypeptidase"/>
    <property type="match status" value="1"/>
</dbReference>
<dbReference type="InterPro" id="IPR040449">
    <property type="entry name" value="Peptidase_S66_N"/>
</dbReference>
<evidence type="ECO:0000256" key="8">
    <source>
        <dbReference type="SAM" id="Phobius"/>
    </source>
</evidence>
<feature type="active site" description="Nucleophile" evidence="6">
    <location>
        <position position="180"/>
    </location>
</feature>
<dbReference type="AlphaFoldDB" id="A0A7X4KKD9"/>
<feature type="active site" description="Charge relay system" evidence="6">
    <location>
        <position position="286"/>
    </location>
</feature>
<keyword evidence="2 11" id="KW-0121">Carboxypeptidase</keyword>
<keyword evidence="8" id="KW-1133">Transmembrane helix</keyword>
<evidence type="ECO:0000256" key="7">
    <source>
        <dbReference type="SAM" id="MobiDB-lite"/>
    </source>
</evidence>
<keyword evidence="12" id="KW-1185">Reference proteome</keyword>
<feature type="domain" description="LD-carboxypeptidase N-terminal" evidence="9">
    <location>
        <begin position="84"/>
        <end position="200"/>
    </location>
</feature>
<dbReference type="GO" id="GO:0004180">
    <property type="term" value="F:carboxypeptidase activity"/>
    <property type="evidence" value="ECO:0007669"/>
    <property type="project" value="UniProtKB-KW"/>
</dbReference>
<protein>
    <submittedName>
        <fullName evidence="11">LD-carboxypeptidase</fullName>
    </submittedName>
</protein>
<keyword evidence="8" id="KW-0812">Transmembrane</keyword>
<name>A0A7X4KKD9_9BURK</name>
<dbReference type="CDD" id="cd07025">
    <property type="entry name" value="Peptidase_S66"/>
    <property type="match status" value="1"/>
</dbReference>
<dbReference type="Proteomes" id="UP000450676">
    <property type="component" value="Unassembled WGS sequence"/>
</dbReference>
<evidence type="ECO:0000256" key="4">
    <source>
        <dbReference type="ARBA" id="ARBA00022801"/>
    </source>
</evidence>
<dbReference type="Gene3D" id="3.40.50.10740">
    <property type="entry name" value="Class I glutamine amidotransferase-like"/>
    <property type="match status" value="1"/>
</dbReference>
<dbReference type="PROSITE" id="PS51318">
    <property type="entry name" value="TAT"/>
    <property type="match status" value="1"/>
</dbReference>
<dbReference type="GO" id="GO:0008236">
    <property type="term" value="F:serine-type peptidase activity"/>
    <property type="evidence" value="ECO:0007669"/>
    <property type="project" value="UniProtKB-KW"/>
</dbReference>
<keyword evidence="5" id="KW-0720">Serine protease</keyword>
<sequence>MHAAVPCRSTSSTSSCKCIAVPTNSSLSRRRFGGLVASAAGAAFAAVSLPATAATRRRPPSQGNNAMTKPQLTKPPRLEPGDLVGIIAPGGHTSPKSIEKAVRNIESLGLRVKLGEHINAVHGNYGGTVEQRLEDLHGMFADPQVNAIWAIRGGSGCISLLPHIDYQLIRANPKVLIGYSDITALHLAINKHAGLVTFHGPVASSTFSEYAVTQLKNVLMTPHQRYTISMSQDNAHKAVAEPQYTVRTVHGGQCTGHLTGGNMCLVTALEGTPYAADIKGSILFLEEVNEAPYRIDRMLMQLQLSQGLKNTAGVMLGIFENCENQDDDISLTLNETVDQHLLPLEQTAVAGYSFGHIRHQFTIPMGVRATLDAEQQTLTLLEPAVS</sequence>
<gene>
    <name evidence="11" type="ORF">GTP77_01375</name>
</gene>